<evidence type="ECO:0000313" key="14">
    <source>
        <dbReference type="Proteomes" id="UP000285773"/>
    </source>
</evidence>
<dbReference type="InterPro" id="IPR036388">
    <property type="entry name" value="WH-like_DNA-bd_sf"/>
</dbReference>
<reference evidence="12" key="5">
    <citation type="submission" date="2023-09" db="EMBL/GenBank/DDBJ databases">
        <title>Streptococcus_parasanguinius_hifiasm_complete_genome_Zymo_Research_ D6332.</title>
        <authorList>
            <person name="Damerum A."/>
        </authorList>
    </citation>
    <scope>NUCLEOTIDE SEQUENCE</scope>
    <source>
        <strain evidence="12">B-1756</strain>
    </source>
</reference>
<dbReference type="EMBL" id="JAGZFP010000003">
    <property type="protein sequence ID" value="MBS5357944.1"/>
    <property type="molecule type" value="Genomic_DNA"/>
</dbReference>
<dbReference type="Pfam" id="PF01047">
    <property type="entry name" value="MarR"/>
    <property type="match status" value="1"/>
</dbReference>
<dbReference type="AlphaFoldDB" id="A0A0F3H891"/>
<dbReference type="InterPro" id="IPR036390">
    <property type="entry name" value="WH_DNA-bd_sf"/>
</dbReference>
<dbReference type="PROSITE" id="PS50995">
    <property type="entry name" value="HTH_MARR_2"/>
    <property type="match status" value="1"/>
</dbReference>
<dbReference type="Proteomes" id="UP000709219">
    <property type="component" value="Unassembled WGS sequence"/>
</dbReference>
<dbReference type="GO" id="GO:0003700">
    <property type="term" value="F:DNA-binding transcription factor activity"/>
    <property type="evidence" value="ECO:0007669"/>
    <property type="project" value="InterPro"/>
</dbReference>
<dbReference type="InterPro" id="IPR000835">
    <property type="entry name" value="HTH_MarR-typ"/>
</dbReference>
<evidence type="ECO:0000313" key="16">
    <source>
        <dbReference type="Proteomes" id="UP000441330"/>
    </source>
</evidence>
<evidence type="ECO:0000313" key="10">
    <source>
        <dbReference type="EMBL" id="RHC95872.1"/>
    </source>
</evidence>
<dbReference type="EMBL" id="JAQMJV010000002">
    <property type="protein sequence ID" value="MDB8619371.1"/>
    <property type="molecule type" value="Genomic_DNA"/>
</dbReference>
<dbReference type="EMBL" id="WMYS01000001">
    <property type="protein sequence ID" value="MTR40687.1"/>
    <property type="molecule type" value="Genomic_DNA"/>
</dbReference>
<proteinExistence type="predicted"/>
<dbReference type="Proteomes" id="UP000761167">
    <property type="component" value="Unassembled WGS sequence"/>
</dbReference>
<dbReference type="EMBL" id="WMZJ01000004">
    <property type="protein sequence ID" value="MTS54508.1"/>
    <property type="molecule type" value="Genomic_DNA"/>
</dbReference>
<dbReference type="Proteomes" id="UP001212685">
    <property type="component" value="Unassembled WGS sequence"/>
</dbReference>
<evidence type="ECO:0000256" key="2">
    <source>
        <dbReference type="ARBA" id="ARBA00023125"/>
    </source>
</evidence>
<evidence type="ECO:0000259" key="4">
    <source>
        <dbReference type="PROSITE" id="PS50995"/>
    </source>
</evidence>
<evidence type="ECO:0000313" key="15">
    <source>
        <dbReference type="Proteomes" id="UP000430295"/>
    </source>
</evidence>
<dbReference type="EMBL" id="CP133988">
    <property type="protein sequence ID" value="WNB82549.1"/>
    <property type="molecule type" value="Genomic_DNA"/>
</dbReference>
<dbReference type="Proteomes" id="UP001248323">
    <property type="component" value="Chromosome"/>
</dbReference>
<dbReference type="Proteomes" id="UP000285725">
    <property type="component" value="Unassembled WGS sequence"/>
</dbReference>
<dbReference type="SUPFAM" id="SSF46785">
    <property type="entry name" value="Winged helix' DNA-binding domain"/>
    <property type="match status" value="1"/>
</dbReference>
<evidence type="ECO:0000313" key="8">
    <source>
        <dbReference type="EMBL" id="MTR40687.1"/>
    </source>
</evidence>
<evidence type="ECO:0000256" key="3">
    <source>
        <dbReference type="ARBA" id="ARBA00023163"/>
    </source>
</evidence>
<dbReference type="PRINTS" id="PR00598">
    <property type="entry name" value="HTHMARR"/>
</dbReference>
<dbReference type="PANTHER" id="PTHR42756:SF1">
    <property type="entry name" value="TRANSCRIPTIONAL REPRESSOR OF EMRAB OPERON"/>
    <property type="match status" value="1"/>
</dbReference>
<dbReference type="EMBL" id="QSIO01000001">
    <property type="protein sequence ID" value="RHC95872.1"/>
    <property type="molecule type" value="Genomic_DNA"/>
</dbReference>
<dbReference type="PANTHER" id="PTHR42756">
    <property type="entry name" value="TRANSCRIPTIONAL REGULATOR, MARR"/>
    <property type="match status" value="1"/>
</dbReference>
<keyword evidence="3" id="KW-0804">Transcription</keyword>
<evidence type="ECO:0000313" key="11">
    <source>
        <dbReference type="EMBL" id="RHN25314.1"/>
    </source>
</evidence>
<dbReference type="Gene3D" id="1.10.10.10">
    <property type="entry name" value="Winged helix-like DNA-binding domain superfamily/Winged helix DNA-binding domain"/>
    <property type="match status" value="1"/>
</dbReference>
<dbReference type="Proteomes" id="UP000430295">
    <property type="component" value="Unassembled WGS sequence"/>
</dbReference>
<evidence type="ECO:0000313" key="5">
    <source>
        <dbReference type="EMBL" id="MBS5357944.1"/>
    </source>
</evidence>
<keyword evidence="2" id="KW-0238">DNA-binding</keyword>
<protein>
    <submittedName>
        <fullName evidence="8">MarR family transcriptional regulator</fullName>
    </submittedName>
</protein>
<evidence type="ECO:0000313" key="6">
    <source>
        <dbReference type="EMBL" id="MBS6536754.1"/>
    </source>
</evidence>
<dbReference type="EMBL" id="QRQU01000004">
    <property type="protein sequence ID" value="RHN25314.1"/>
    <property type="molecule type" value="Genomic_DNA"/>
</dbReference>
<reference evidence="7" key="4">
    <citation type="submission" date="2023-01" db="EMBL/GenBank/DDBJ databases">
        <title>Human gut microbiome strain richness.</title>
        <authorList>
            <person name="Chen-Liaw A."/>
        </authorList>
    </citation>
    <scope>NUCLEOTIDE SEQUENCE</scope>
    <source>
        <strain evidence="7">1001262st2_G8_1001262B_160229</strain>
    </source>
</reference>
<gene>
    <name evidence="10" type="ORF">DW820_01725</name>
    <name evidence="11" type="ORF">DWZ19_07010</name>
    <name evidence="8" type="ORF">GMC75_03045</name>
    <name evidence="9" type="ORF">GMC94_06445</name>
    <name evidence="6" type="ORF">KH363_04320</name>
    <name evidence="5" type="ORF">KHX87_02390</name>
    <name evidence="7" type="ORF">PNV36_02995</name>
    <name evidence="12" type="ORF">RDV49_06420</name>
</gene>
<evidence type="ECO:0000313" key="7">
    <source>
        <dbReference type="EMBL" id="MDB8619371.1"/>
    </source>
</evidence>
<dbReference type="GO" id="GO:0003677">
    <property type="term" value="F:DNA binding"/>
    <property type="evidence" value="ECO:0007669"/>
    <property type="project" value="UniProtKB-KW"/>
</dbReference>
<evidence type="ECO:0000256" key="1">
    <source>
        <dbReference type="ARBA" id="ARBA00023015"/>
    </source>
</evidence>
<evidence type="ECO:0000313" key="9">
    <source>
        <dbReference type="EMBL" id="MTS54508.1"/>
    </source>
</evidence>
<dbReference type="EMBL" id="JAGZZN010000020">
    <property type="protein sequence ID" value="MBS6536754.1"/>
    <property type="molecule type" value="Genomic_DNA"/>
</dbReference>
<dbReference type="Proteomes" id="UP000285773">
    <property type="component" value="Unassembled WGS sequence"/>
</dbReference>
<dbReference type="SMART" id="SM00347">
    <property type="entry name" value="HTH_MARR"/>
    <property type="match status" value="1"/>
</dbReference>
<feature type="domain" description="HTH marR-type" evidence="4">
    <location>
        <begin position="1"/>
        <end position="146"/>
    </location>
</feature>
<reference evidence="15 16" key="2">
    <citation type="journal article" date="2019" name="Nat. Med.">
        <title>A library of human gut bacterial isolates paired with longitudinal multiomics data enables mechanistic microbiome research.</title>
        <authorList>
            <person name="Poyet M."/>
            <person name="Groussin M."/>
            <person name="Gibbons S.M."/>
            <person name="Avila-Pacheco J."/>
            <person name="Jiang X."/>
            <person name="Kearney S.M."/>
            <person name="Perrotta A.R."/>
            <person name="Berdy B."/>
            <person name="Zhao S."/>
            <person name="Lieberman T.D."/>
            <person name="Swanson P.K."/>
            <person name="Smith M."/>
            <person name="Roesemann S."/>
            <person name="Alexander J.E."/>
            <person name="Rich S.A."/>
            <person name="Livny J."/>
            <person name="Vlamakis H."/>
            <person name="Clish C."/>
            <person name="Bullock K."/>
            <person name="Deik A."/>
            <person name="Scott J."/>
            <person name="Pierce K.A."/>
            <person name="Xavier R.J."/>
            <person name="Alm E.J."/>
        </authorList>
    </citation>
    <scope>NUCLEOTIDE SEQUENCE [LARGE SCALE GENOMIC DNA]</scope>
    <source>
        <strain evidence="9 16">BIOML-A1</strain>
        <strain evidence="8 15">BIOML-A18</strain>
    </source>
</reference>
<evidence type="ECO:0000313" key="12">
    <source>
        <dbReference type="EMBL" id="WNB82549.1"/>
    </source>
</evidence>
<name>A0A0F3H891_STRPA</name>
<organism evidence="8 15">
    <name type="scientific">Streptococcus parasanguinis</name>
    <dbReference type="NCBI Taxonomy" id="1318"/>
    <lineage>
        <taxon>Bacteria</taxon>
        <taxon>Bacillati</taxon>
        <taxon>Bacillota</taxon>
        <taxon>Bacilli</taxon>
        <taxon>Lactobacillales</taxon>
        <taxon>Streptococcaceae</taxon>
        <taxon>Streptococcus</taxon>
    </lineage>
</organism>
<reference evidence="5" key="3">
    <citation type="submission" date="2021-02" db="EMBL/GenBank/DDBJ databases">
        <title>Infant gut strain persistence is associated with maternal origin, phylogeny, and functional potential including surface adhesion and iron acquisition.</title>
        <authorList>
            <person name="Lou Y.C."/>
        </authorList>
    </citation>
    <scope>NUCLEOTIDE SEQUENCE</scope>
    <source>
        <strain evidence="6">L3_060_000G1_dasL3_060_000G1_metabat.metabat.86_ sub</strain>
        <strain evidence="5">L3_098_011G1_dasL3_098_011G1_concoct_7</strain>
    </source>
</reference>
<dbReference type="RefSeq" id="WP_003001765.1">
    <property type="nucleotide sequence ID" value="NZ_CABFMD010000031.1"/>
</dbReference>
<keyword evidence="1" id="KW-0805">Transcription regulation</keyword>
<dbReference type="Proteomes" id="UP000441330">
    <property type="component" value="Unassembled WGS sequence"/>
</dbReference>
<accession>A0A0F3H891</accession>
<reference evidence="13 14" key="1">
    <citation type="submission" date="2018-08" db="EMBL/GenBank/DDBJ databases">
        <title>A genome reference for cultivated species of the human gut microbiota.</title>
        <authorList>
            <person name="Zou Y."/>
            <person name="Xue W."/>
            <person name="Luo G."/>
        </authorList>
    </citation>
    <scope>NUCLEOTIDE SEQUENCE [LARGE SCALE GENOMIC DNA]</scope>
    <source>
        <strain evidence="11 13">AF30-12BH</strain>
        <strain evidence="10 14">AM33-3BH</strain>
    </source>
</reference>
<sequence length="148" mass="17161">MENLKRLFKEANVDLKTMIVFHKAERLIRASEAHIFKKHQLTPTQFSVLETLYSKGDLRIQDLIDSILATSGNMTVVIRNMVRDGWITRETDPEDRRAYLVSITDAGRKKIEEALPDHIKNIQRLMQVFNSGEQAELTELLKKFKHIA</sequence>
<evidence type="ECO:0000313" key="13">
    <source>
        <dbReference type="Proteomes" id="UP000285725"/>
    </source>
</evidence>